<comment type="similarity">
    <text evidence="2">Belongs to the asparagine synthetase family.</text>
</comment>
<comment type="catalytic activity">
    <reaction evidence="6">
        <text>L-aspartate + L-glutamine + ATP + H2O = L-asparagine + L-glutamate + AMP + diphosphate + H(+)</text>
        <dbReference type="Rhea" id="RHEA:12228"/>
        <dbReference type="ChEBI" id="CHEBI:15377"/>
        <dbReference type="ChEBI" id="CHEBI:15378"/>
        <dbReference type="ChEBI" id="CHEBI:29985"/>
        <dbReference type="ChEBI" id="CHEBI:29991"/>
        <dbReference type="ChEBI" id="CHEBI:30616"/>
        <dbReference type="ChEBI" id="CHEBI:33019"/>
        <dbReference type="ChEBI" id="CHEBI:58048"/>
        <dbReference type="ChEBI" id="CHEBI:58359"/>
        <dbReference type="ChEBI" id="CHEBI:456215"/>
        <dbReference type="EC" id="6.3.5.4"/>
    </reaction>
</comment>
<evidence type="ECO:0000256" key="4">
    <source>
        <dbReference type="ARBA" id="ARBA00022741"/>
    </source>
</evidence>
<dbReference type="SUPFAM" id="SSF56235">
    <property type="entry name" value="N-terminal nucleophile aminohydrolases (Ntn hydrolases)"/>
    <property type="match status" value="1"/>
</dbReference>
<dbReference type="EC" id="6.3.5.4" evidence="3"/>
<dbReference type="InterPro" id="IPR029055">
    <property type="entry name" value="Ntn_hydrolases_N"/>
</dbReference>
<keyword evidence="4" id="KW-0547">Nucleotide-binding</keyword>
<evidence type="ECO:0000256" key="3">
    <source>
        <dbReference type="ARBA" id="ARBA00012737"/>
    </source>
</evidence>
<gene>
    <name evidence="10" type="ORF">COMA1_30112</name>
</gene>
<dbReference type="STRING" id="1742972.COMA1_30112"/>
<dbReference type="EMBL" id="CZQA01000009">
    <property type="protein sequence ID" value="CUS36545.1"/>
    <property type="molecule type" value="Genomic_DNA"/>
</dbReference>
<evidence type="ECO:0000256" key="6">
    <source>
        <dbReference type="ARBA" id="ARBA00048741"/>
    </source>
</evidence>
<evidence type="ECO:0000259" key="9">
    <source>
        <dbReference type="Pfam" id="PF13537"/>
    </source>
</evidence>
<dbReference type="Proteomes" id="UP000199032">
    <property type="component" value="Unassembled WGS sequence"/>
</dbReference>
<feature type="region of interest" description="Disordered" evidence="7">
    <location>
        <begin position="75"/>
        <end position="95"/>
    </location>
</feature>
<dbReference type="RefSeq" id="WP_090749098.1">
    <property type="nucleotide sequence ID" value="NZ_CZQA01000009.1"/>
</dbReference>
<evidence type="ECO:0000256" key="2">
    <source>
        <dbReference type="ARBA" id="ARBA00005752"/>
    </source>
</evidence>
<dbReference type="AlphaFoldDB" id="A0A0S4LG41"/>
<feature type="domain" description="Glutamine amidotransferase type-2" evidence="9">
    <location>
        <begin position="58"/>
        <end position="164"/>
    </location>
</feature>
<dbReference type="OrthoDB" id="103544at2"/>
<dbReference type="InterPro" id="IPR014729">
    <property type="entry name" value="Rossmann-like_a/b/a_fold"/>
</dbReference>
<reference evidence="10 11" key="1">
    <citation type="submission" date="2015-10" db="EMBL/GenBank/DDBJ databases">
        <authorList>
            <person name="Gilbert D.G."/>
        </authorList>
    </citation>
    <scope>NUCLEOTIDE SEQUENCE [LARGE SCALE GENOMIC DNA]</scope>
    <source>
        <strain evidence="10">COMA1</strain>
    </source>
</reference>
<dbReference type="PANTHER" id="PTHR43284">
    <property type="entry name" value="ASPARAGINE SYNTHETASE (GLUTAMINE-HYDROLYZING)"/>
    <property type="match status" value="1"/>
</dbReference>
<evidence type="ECO:0000313" key="10">
    <source>
        <dbReference type="EMBL" id="CUS36545.1"/>
    </source>
</evidence>
<dbReference type="SUPFAM" id="SSF52402">
    <property type="entry name" value="Adenine nucleotide alpha hydrolases-like"/>
    <property type="match status" value="1"/>
</dbReference>
<dbReference type="InterPro" id="IPR006426">
    <property type="entry name" value="Asn_synth_AEB"/>
</dbReference>
<keyword evidence="11" id="KW-1185">Reference proteome</keyword>
<dbReference type="InterPro" id="IPR051786">
    <property type="entry name" value="ASN_synthetase/amidase"/>
</dbReference>
<dbReference type="GO" id="GO:0004066">
    <property type="term" value="F:asparagine synthase (glutamine-hydrolyzing) activity"/>
    <property type="evidence" value="ECO:0007669"/>
    <property type="project" value="UniProtKB-EC"/>
</dbReference>
<feature type="domain" description="Asparagine synthetase" evidence="8">
    <location>
        <begin position="251"/>
        <end position="377"/>
    </location>
</feature>
<dbReference type="Pfam" id="PF13537">
    <property type="entry name" value="GATase_7"/>
    <property type="match status" value="1"/>
</dbReference>
<dbReference type="GO" id="GO:0005524">
    <property type="term" value="F:ATP binding"/>
    <property type="evidence" value="ECO:0007669"/>
    <property type="project" value="UniProtKB-KW"/>
</dbReference>
<name>A0A0S4LG41_9BACT</name>
<comment type="pathway">
    <text evidence="1">Amino-acid biosynthesis; L-asparagine biosynthesis; L-asparagine from L-aspartate (L-Gln route): step 1/1.</text>
</comment>
<dbReference type="PANTHER" id="PTHR43284:SF1">
    <property type="entry name" value="ASPARAGINE SYNTHETASE"/>
    <property type="match status" value="1"/>
</dbReference>
<evidence type="ECO:0000256" key="5">
    <source>
        <dbReference type="ARBA" id="ARBA00022840"/>
    </source>
</evidence>
<dbReference type="GO" id="GO:0006529">
    <property type="term" value="P:asparagine biosynthetic process"/>
    <property type="evidence" value="ECO:0007669"/>
    <property type="project" value="InterPro"/>
</dbReference>
<evidence type="ECO:0000259" key="8">
    <source>
        <dbReference type="Pfam" id="PF00733"/>
    </source>
</evidence>
<keyword evidence="5" id="KW-0067">ATP-binding</keyword>
<evidence type="ECO:0000256" key="7">
    <source>
        <dbReference type="SAM" id="MobiDB-lite"/>
    </source>
</evidence>
<proteinExistence type="inferred from homology"/>
<evidence type="ECO:0000313" key="11">
    <source>
        <dbReference type="Proteomes" id="UP000199032"/>
    </source>
</evidence>
<organism evidence="10 11">
    <name type="scientific">Candidatus Nitrospira nitrosa</name>
    <dbReference type="NCBI Taxonomy" id="1742972"/>
    <lineage>
        <taxon>Bacteria</taxon>
        <taxon>Pseudomonadati</taxon>
        <taxon>Nitrospirota</taxon>
        <taxon>Nitrospiria</taxon>
        <taxon>Nitrospirales</taxon>
        <taxon>Nitrospiraceae</taxon>
        <taxon>Nitrospira</taxon>
    </lineage>
</organism>
<accession>A0A0S4LG41</accession>
<dbReference type="Pfam" id="PF00733">
    <property type="entry name" value="Asn_synthase"/>
    <property type="match status" value="1"/>
</dbReference>
<dbReference type="InterPro" id="IPR017932">
    <property type="entry name" value="GATase_2_dom"/>
</dbReference>
<dbReference type="InterPro" id="IPR001962">
    <property type="entry name" value="Asn_synthase"/>
</dbReference>
<protein>
    <recommendedName>
        <fullName evidence="3">asparagine synthase (glutamine-hydrolyzing)</fullName>
        <ecNumber evidence="3">6.3.5.4</ecNumber>
    </recommendedName>
</protein>
<dbReference type="Gene3D" id="3.40.50.620">
    <property type="entry name" value="HUPs"/>
    <property type="match status" value="1"/>
</dbReference>
<dbReference type="Gene3D" id="3.60.20.10">
    <property type="entry name" value="Glutamine Phosphoribosylpyrophosphate, subunit 1, domain 1"/>
    <property type="match status" value="1"/>
</dbReference>
<evidence type="ECO:0000256" key="1">
    <source>
        <dbReference type="ARBA" id="ARBA00005187"/>
    </source>
</evidence>
<dbReference type="PIRSF" id="PIRSF001589">
    <property type="entry name" value="Asn_synthetase_glu-h"/>
    <property type="match status" value="1"/>
</dbReference>
<sequence>MPGIVGLHTRMSREWAEVQLKLMVERLQHESFYIAGTWVDESLGLYVGWVARRNSFSEDMPLRNADGNLTLIFSGEDFSDPESNQDRSPSGIRGMASPSSYLVRRAESETNFPCGLNGRFHGLLADRVRGTTTLFNDRYGMHRLYYHQSKEAVYFSAEAKAILAVRPELRRIEPRAFGEYVTCGCVLENRTLFEGIAVLPGGSKWALKNGSVECKETYFQPREWEEQERLDPESYYQILQDIFISKLSRYFVSNEPIGMSLTGGLDSRMIMAWHKPRPRTLPCYTFGGMYRDCQDVVVARQVARICEQPYEVIDVGKDFLSRFHHYAERAVYLTDGCADVRRASDLYLNERVREIASVRMTGNYGSEVLRGVRAFKPNRPVPGLFSQDVLPYLSQAEETYYSLLLGHPVSFAVFKQAPWHHYGLLALEETQVSIRSPYLDNDLVQTVFRAPQSALATYDVCLNLIANGNPVLRDIPTDRGVGRKGMAGRGLRKWEEVLVKSEYAFDYGMPQWLARINHAVSVLHLERMFLGRHKFNHYRVWYQDVLSDYVRQILLDPRTLSRPYVQRSQIEAIVQEHLSGSRNHTNEIHVMLTLELLHRVLIDKP</sequence>